<comment type="similarity">
    <text evidence="2">Belongs to the cerato-ulmin hydrophobin family.</text>
</comment>
<feature type="signal peptide" evidence="4">
    <location>
        <begin position="1"/>
        <end position="16"/>
    </location>
</feature>
<feature type="chain" id="PRO_5046145905" evidence="4">
    <location>
        <begin position="17"/>
        <end position="99"/>
    </location>
</feature>
<keyword evidence="4" id="KW-0732">Signal</keyword>
<dbReference type="EMBL" id="JAVFKD010000001">
    <property type="protein sequence ID" value="KAK5998979.1"/>
    <property type="molecule type" value="Genomic_DNA"/>
</dbReference>
<reference evidence="5 6" key="1">
    <citation type="submission" date="2024-01" db="EMBL/GenBank/DDBJ databases">
        <title>Complete genome of Cladobotryum mycophilum ATHUM6906.</title>
        <authorList>
            <person name="Christinaki A.C."/>
            <person name="Myridakis A.I."/>
            <person name="Kouvelis V.N."/>
        </authorList>
    </citation>
    <scope>NUCLEOTIDE SEQUENCE [LARGE SCALE GENOMIC DNA]</scope>
    <source>
        <strain evidence="5 6">ATHUM6906</strain>
    </source>
</reference>
<dbReference type="InterPro" id="IPR036686">
    <property type="entry name" value="Class_II_Hydrophobin_sf"/>
</dbReference>
<dbReference type="Proteomes" id="UP001338125">
    <property type="component" value="Unassembled WGS sequence"/>
</dbReference>
<keyword evidence="3" id="KW-1015">Disulfide bond</keyword>
<organism evidence="5 6">
    <name type="scientific">Cladobotryum mycophilum</name>
    <dbReference type="NCBI Taxonomy" id="491253"/>
    <lineage>
        <taxon>Eukaryota</taxon>
        <taxon>Fungi</taxon>
        <taxon>Dikarya</taxon>
        <taxon>Ascomycota</taxon>
        <taxon>Pezizomycotina</taxon>
        <taxon>Sordariomycetes</taxon>
        <taxon>Hypocreomycetidae</taxon>
        <taxon>Hypocreales</taxon>
        <taxon>Hypocreaceae</taxon>
        <taxon>Cladobotryum</taxon>
    </lineage>
</organism>
<evidence type="ECO:0000256" key="4">
    <source>
        <dbReference type="SAM" id="SignalP"/>
    </source>
</evidence>
<sequence length="99" mass="10270">MQFFAVAALFVAGALASPVAQIEARTDGPVCPPGLFSNPQCCATDVLGLISLDCHVPINPIRDARNFREVCAASGQQPRCCVAPVASQAVLCQPPVGAY</sequence>
<protein>
    <submittedName>
        <fullName evidence="5">Hydrophobin-1</fullName>
    </submittedName>
</protein>
<dbReference type="PANTHER" id="PTHR42341">
    <property type="entry name" value="HYDROPHOBIN"/>
    <property type="match status" value="1"/>
</dbReference>
<comment type="caution">
    <text evidence="5">The sequence shown here is derived from an EMBL/GenBank/DDBJ whole genome shotgun (WGS) entry which is preliminary data.</text>
</comment>
<evidence type="ECO:0000313" key="5">
    <source>
        <dbReference type="EMBL" id="KAK5998979.1"/>
    </source>
</evidence>
<dbReference type="PANTHER" id="PTHR42341:SF1">
    <property type="entry name" value="HYDROPHOBIN"/>
    <property type="match status" value="1"/>
</dbReference>
<evidence type="ECO:0000256" key="3">
    <source>
        <dbReference type="ARBA" id="ARBA00023157"/>
    </source>
</evidence>
<proteinExistence type="inferred from homology"/>
<name>A0ABR0T3R1_9HYPO</name>
<comment type="subcellular location">
    <subcellularLocation>
        <location evidence="1">Cell envelope</location>
    </subcellularLocation>
</comment>
<dbReference type="Pfam" id="PF06766">
    <property type="entry name" value="Hydrophobin_2"/>
    <property type="match status" value="1"/>
</dbReference>
<dbReference type="Gene3D" id="3.20.120.10">
    <property type="entry name" value="Hydrophobin"/>
    <property type="match status" value="1"/>
</dbReference>
<accession>A0ABR0T3R1</accession>
<dbReference type="CDD" id="cd23508">
    <property type="entry name" value="hydrophobin_II"/>
    <property type="match status" value="1"/>
</dbReference>
<evidence type="ECO:0000256" key="2">
    <source>
        <dbReference type="ARBA" id="ARBA00009576"/>
    </source>
</evidence>
<evidence type="ECO:0000256" key="1">
    <source>
        <dbReference type="ARBA" id="ARBA00004196"/>
    </source>
</evidence>
<dbReference type="InterPro" id="IPR010636">
    <property type="entry name" value="Class_II_hydrophobin"/>
</dbReference>
<evidence type="ECO:0000313" key="6">
    <source>
        <dbReference type="Proteomes" id="UP001338125"/>
    </source>
</evidence>
<gene>
    <name evidence="5" type="ORF">PT974_01364</name>
</gene>
<keyword evidence="6" id="KW-1185">Reference proteome</keyword>
<dbReference type="SUPFAM" id="SSF101751">
    <property type="entry name" value="Hydrophobin II, HfbII"/>
    <property type="match status" value="1"/>
</dbReference>